<dbReference type="Proteomes" id="UP000217785">
    <property type="component" value="Unassembled WGS sequence"/>
</dbReference>
<proteinExistence type="inferred from homology"/>
<dbReference type="GO" id="GO:0016020">
    <property type="term" value="C:membrane"/>
    <property type="evidence" value="ECO:0007669"/>
    <property type="project" value="UniProtKB-SubCell"/>
</dbReference>
<protein>
    <submittedName>
        <fullName evidence="14">Peptidase M50</fullName>
    </submittedName>
</protein>
<organism evidence="14 15">
    <name type="scientific">Effusibacillus lacus</name>
    <dbReference type="NCBI Taxonomy" id="1348429"/>
    <lineage>
        <taxon>Bacteria</taxon>
        <taxon>Bacillati</taxon>
        <taxon>Bacillota</taxon>
        <taxon>Bacilli</taxon>
        <taxon>Bacillales</taxon>
        <taxon>Alicyclobacillaceae</taxon>
        <taxon>Effusibacillus</taxon>
    </lineage>
</organism>
<keyword evidence="5 12" id="KW-0812">Transmembrane</keyword>
<evidence type="ECO:0000313" key="15">
    <source>
        <dbReference type="Proteomes" id="UP000217785"/>
    </source>
</evidence>
<keyword evidence="15" id="KW-1185">Reference proteome</keyword>
<evidence type="ECO:0000256" key="2">
    <source>
        <dbReference type="ARBA" id="ARBA00004141"/>
    </source>
</evidence>
<evidence type="ECO:0000256" key="10">
    <source>
        <dbReference type="ARBA" id="ARBA00023049"/>
    </source>
</evidence>
<evidence type="ECO:0000313" key="14">
    <source>
        <dbReference type="EMBL" id="GAX90471.1"/>
    </source>
</evidence>
<evidence type="ECO:0000259" key="13">
    <source>
        <dbReference type="Pfam" id="PF02163"/>
    </source>
</evidence>
<dbReference type="EMBL" id="BDUF01000057">
    <property type="protein sequence ID" value="GAX90471.1"/>
    <property type="molecule type" value="Genomic_DNA"/>
</dbReference>
<dbReference type="GO" id="GO:0046872">
    <property type="term" value="F:metal ion binding"/>
    <property type="evidence" value="ECO:0007669"/>
    <property type="project" value="UniProtKB-KW"/>
</dbReference>
<dbReference type="AlphaFoldDB" id="A0A292YNI3"/>
<dbReference type="Pfam" id="PF02163">
    <property type="entry name" value="Peptidase_M50"/>
    <property type="match status" value="2"/>
</dbReference>
<keyword evidence="9 12" id="KW-1133">Transmembrane helix</keyword>
<keyword evidence="10" id="KW-0482">Metalloprotease</keyword>
<dbReference type="OrthoDB" id="166377at2"/>
<accession>A0A292YNI3</accession>
<comment type="subcellular location">
    <subcellularLocation>
        <location evidence="2">Membrane</location>
        <topology evidence="2">Multi-pass membrane protein</topology>
    </subcellularLocation>
</comment>
<evidence type="ECO:0000256" key="12">
    <source>
        <dbReference type="SAM" id="Phobius"/>
    </source>
</evidence>
<dbReference type="GO" id="GO:0006508">
    <property type="term" value="P:proteolysis"/>
    <property type="evidence" value="ECO:0007669"/>
    <property type="project" value="UniProtKB-KW"/>
</dbReference>
<feature type="domain" description="Peptidase M50" evidence="13">
    <location>
        <begin position="114"/>
        <end position="167"/>
    </location>
</feature>
<sequence length="292" mass="32358">MRSVMWPGMKWKVHPLFVVLMAMSAWTPYFGQMLLLFATVLLHELGHVGAALLFGYRVKDITILPFGGVARLEHGSLGWQPRHEAIIALAGPFINFVLLFLVIFLSGIGSLSDSVSSFLIQINLSLAFFNLLPALPLDGGRILRAALARTLGFRKATGVAIGMAFILSAVLLITGLLALWAGFVQAGMVTLGVFLFVSAWQLRRQLYYDTIRFLDTKRRQRNKRPLPVRSLAATADTPLIRVLAQFAPDAYHVVYIRGGQDHHLRILTEEELLEAAMKPGGIRLPLGRIFAE</sequence>
<keyword evidence="4" id="KW-0645">Protease</keyword>
<evidence type="ECO:0000256" key="8">
    <source>
        <dbReference type="ARBA" id="ARBA00022833"/>
    </source>
</evidence>
<evidence type="ECO:0000256" key="9">
    <source>
        <dbReference type="ARBA" id="ARBA00022989"/>
    </source>
</evidence>
<evidence type="ECO:0000256" key="7">
    <source>
        <dbReference type="ARBA" id="ARBA00022801"/>
    </source>
</evidence>
<feature type="transmembrane region" description="Helical" evidence="12">
    <location>
        <begin position="183"/>
        <end position="202"/>
    </location>
</feature>
<keyword evidence="8" id="KW-0862">Zinc</keyword>
<gene>
    <name evidence="14" type="ORF">EFBL_2098</name>
</gene>
<keyword evidence="6" id="KW-0479">Metal-binding</keyword>
<name>A0A292YNI3_9BACL</name>
<evidence type="ECO:0000256" key="4">
    <source>
        <dbReference type="ARBA" id="ARBA00022670"/>
    </source>
</evidence>
<evidence type="ECO:0000256" key="11">
    <source>
        <dbReference type="ARBA" id="ARBA00023136"/>
    </source>
</evidence>
<feature type="transmembrane region" description="Helical" evidence="12">
    <location>
        <begin position="86"/>
        <end position="109"/>
    </location>
</feature>
<keyword evidence="7" id="KW-0378">Hydrolase</keyword>
<comment type="caution">
    <text evidence="14">The sequence shown here is derived from an EMBL/GenBank/DDBJ whole genome shotgun (WGS) entry which is preliminary data.</text>
</comment>
<feature type="transmembrane region" description="Helical" evidence="12">
    <location>
        <begin position="156"/>
        <end position="177"/>
    </location>
</feature>
<feature type="domain" description="Peptidase M50" evidence="13">
    <location>
        <begin position="33"/>
        <end position="106"/>
    </location>
</feature>
<dbReference type="GO" id="GO:0008237">
    <property type="term" value="F:metallopeptidase activity"/>
    <property type="evidence" value="ECO:0007669"/>
    <property type="project" value="UniProtKB-KW"/>
</dbReference>
<dbReference type="CDD" id="cd06161">
    <property type="entry name" value="S2P-M50_SpoIVFB"/>
    <property type="match status" value="1"/>
</dbReference>
<evidence type="ECO:0000256" key="5">
    <source>
        <dbReference type="ARBA" id="ARBA00022692"/>
    </source>
</evidence>
<evidence type="ECO:0000256" key="6">
    <source>
        <dbReference type="ARBA" id="ARBA00022723"/>
    </source>
</evidence>
<dbReference type="PANTHER" id="PTHR39188">
    <property type="entry name" value="MEMBRANE-ASSOCIATED ZINC METALLOPROTEASE M50B"/>
    <property type="match status" value="1"/>
</dbReference>
<dbReference type="InterPro" id="IPR008915">
    <property type="entry name" value="Peptidase_M50"/>
</dbReference>
<dbReference type="PANTHER" id="PTHR39188:SF3">
    <property type="entry name" value="STAGE IV SPORULATION PROTEIN FB"/>
    <property type="match status" value="1"/>
</dbReference>
<feature type="transmembrane region" description="Helical" evidence="12">
    <location>
        <begin position="34"/>
        <end position="56"/>
    </location>
</feature>
<feature type="transmembrane region" description="Helical" evidence="12">
    <location>
        <begin position="115"/>
        <end position="135"/>
    </location>
</feature>
<evidence type="ECO:0000256" key="3">
    <source>
        <dbReference type="ARBA" id="ARBA00007931"/>
    </source>
</evidence>
<comment type="similarity">
    <text evidence="3">Belongs to the peptidase M50B family.</text>
</comment>
<evidence type="ECO:0000256" key="1">
    <source>
        <dbReference type="ARBA" id="ARBA00001947"/>
    </source>
</evidence>
<reference evidence="15" key="1">
    <citation type="submission" date="2017-07" db="EMBL/GenBank/DDBJ databases">
        <title>Draft genome sequence of Effusibacillus lacus strain skLN1.</title>
        <authorList>
            <person name="Watanabe M."/>
            <person name="Kojima H."/>
            <person name="Fukui M."/>
        </authorList>
    </citation>
    <scope>NUCLEOTIDE SEQUENCE [LARGE SCALE GENOMIC DNA]</scope>
    <source>
        <strain evidence="15">skLN1</strain>
    </source>
</reference>
<keyword evidence="11 12" id="KW-0472">Membrane</keyword>
<comment type="cofactor">
    <cofactor evidence="1">
        <name>Zn(2+)</name>
        <dbReference type="ChEBI" id="CHEBI:29105"/>
    </cofactor>
</comment>